<organism evidence="2">
    <name type="scientific">Aerococcus viridans</name>
    <dbReference type="NCBI Taxonomy" id="1377"/>
    <lineage>
        <taxon>Bacteria</taxon>
        <taxon>Bacillati</taxon>
        <taxon>Bacillota</taxon>
        <taxon>Bacilli</taxon>
        <taxon>Lactobacillales</taxon>
        <taxon>Aerococcaceae</taxon>
        <taxon>Aerococcus</taxon>
    </lineage>
</organism>
<sequence>MSDKGKHVIKTSIWIIITFILLELLLLSAIVALMTVAEFKLEITTDILLENLKNMFTHLPNTIKTFWQDKNPLFLLGTIAVFIYSLVAHKKSFKKNGWDTEVDNAYHGSAHWAKEHEIFDKKNFLKATKKNIQSDFIHSLKERDV</sequence>
<keyword evidence="1" id="KW-0812">Transmembrane</keyword>
<evidence type="ECO:0000313" key="2">
    <source>
        <dbReference type="EMBL" id="QWY91692.1"/>
    </source>
</evidence>
<accession>A0A8F3IWY0</accession>
<feature type="transmembrane region" description="Helical" evidence="1">
    <location>
        <begin position="72"/>
        <end position="88"/>
    </location>
</feature>
<protein>
    <recommendedName>
        <fullName evidence="3">Conjugal transfer protein</fullName>
    </recommendedName>
</protein>
<keyword evidence="1" id="KW-1133">Transmembrane helix</keyword>
<keyword evidence="2" id="KW-0614">Plasmid</keyword>
<dbReference type="EMBL" id="MW364930">
    <property type="protein sequence ID" value="QWY91692.1"/>
    <property type="molecule type" value="Genomic_DNA"/>
</dbReference>
<evidence type="ECO:0000256" key="1">
    <source>
        <dbReference type="SAM" id="Phobius"/>
    </source>
</evidence>
<feature type="transmembrane region" description="Helical" evidence="1">
    <location>
        <begin position="12"/>
        <end position="36"/>
    </location>
</feature>
<dbReference type="AlphaFoldDB" id="A0A8F3IWY0"/>
<geneLocation type="plasmid" evidence="2">
    <name>pAv-optrA</name>
</geneLocation>
<keyword evidence="1" id="KW-0472">Membrane</keyword>
<reference evidence="2" key="1">
    <citation type="submission" date="2020-12" db="EMBL/GenBank/DDBJ databases">
        <authorList>
            <person name="Brenciani A."/>
            <person name="Morroni G."/>
            <person name="Fioriti S."/>
            <person name="Coccitto S.N."/>
            <person name="Cinthi M."/>
            <person name="Giovanetti E."/>
        </authorList>
    </citation>
    <scope>NUCLEOTIDE SEQUENCE</scope>
    <source>
        <plasmid evidence="2">pAv-optrA</plasmid>
    </source>
</reference>
<name>A0A8F3IWY0_9LACT</name>
<proteinExistence type="predicted"/>
<evidence type="ECO:0008006" key="3">
    <source>
        <dbReference type="Google" id="ProtNLM"/>
    </source>
</evidence>